<evidence type="ECO:0000256" key="1">
    <source>
        <dbReference type="SAM" id="MobiDB-lite"/>
    </source>
</evidence>
<dbReference type="Proteomes" id="UP000054279">
    <property type="component" value="Unassembled WGS sequence"/>
</dbReference>
<evidence type="ECO:0000313" key="3">
    <source>
        <dbReference type="Proteomes" id="UP000054279"/>
    </source>
</evidence>
<dbReference type="EMBL" id="KN837301">
    <property type="protein sequence ID" value="KIJ28634.1"/>
    <property type="molecule type" value="Genomic_DNA"/>
</dbReference>
<feature type="region of interest" description="Disordered" evidence="1">
    <location>
        <begin position="72"/>
        <end position="101"/>
    </location>
</feature>
<sequence length="101" mass="11685">MPKRPYFGSKRKRSVKQDQVAANLTQIRLKKNLEQYDSHRRNPTFPPKSHFKTKALKMDALRNAIIDYLSTENQGGAEDSAEERMDSEEWAVDEDGESEID</sequence>
<dbReference type="HOGENOM" id="CLU_2293481_0_0_1"/>
<accession>A0A0C9U347</accession>
<reference evidence="2 3" key="1">
    <citation type="submission" date="2014-06" db="EMBL/GenBank/DDBJ databases">
        <title>Evolutionary Origins and Diversification of the Mycorrhizal Mutualists.</title>
        <authorList>
            <consortium name="DOE Joint Genome Institute"/>
            <consortium name="Mycorrhizal Genomics Consortium"/>
            <person name="Kohler A."/>
            <person name="Kuo A."/>
            <person name="Nagy L.G."/>
            <person name="Floudas D."/>
            <person name="Copeland A."/>
            <person name="Barry K.W."/>
            <person name="Cichocki N."/>
            <person name="Veneault-Fourrey C."/>
            <person name="LaButti K."/>
            <person name="Lindquist E.A."/>
            <person name="Lipzen A."/>
            <person name="Lundell T."/>
            <person name="Morin E."/>
            <person name="Murat C."/>
            <person name="Riley R."/>
            <person name="Ohm R."/>
            <person name="Sun H."/>
            <person name="Tunlid A."/>
            <person name="Henrissat B."/>
            <person name="Grigoriev I.V."/>
            <person name="Hibbett D.S."/>
            <person name="Martin F."/>
        </authorList>
    </citation>
    <scope>NUCLEOTIDE SEQUENCE [LARGE SCALE GENOMIC DNA]</scope>
    <source>
        <strain evidence="2 3">SS14</strain>
    </source>
</reference>
<keyword evidence="3" id="KW-1185">Reference proteome</keyword>
<protein>
    <submittedName>
        <fullName evidence="2">Uncharacterized protein</fullName>
    </submittedName>
</protein>
<evidence type="ECO:0000313" key="2">
    <source>
        <dbReference type="EMBL" id="KIJ28634.1"/>
    </source>
</evidence>
<name>A0A0C9U347_SPHS4</name>
<gene>
    <name evidence="2" type="ORF">M422DRAFT_270035</name>
</gene>
<organism evidence="2 3">
    <name type="scientific">Sphaerobolus stellatus (strain SS14)</name>
    <dbReference type="NCBI Taxonomy" id="990650"/>
    <lineage>
        <taxon>Eukaryota</taxon>
        <taxon>Fungi</taxon>
        <taxon>Dikarya</taxon>
        <taxon>Basidiomycota</taxon>
        <taxon>Agaricomycotina</taxon>
        <taxon>Agaricomycetes</taxon>
        <taxon>Phallomycetidae</taxon>
        <taxon>Geastrales</taxon>
        <taxon>Sphaerobolaceae</taxon>
        <taxon>Sphaerobolus</taxon>
    </lineage>
</organism>
<feature type="compositionally biased region" description="Acidic residues" evidence="1">
    <location>
        <begin position="79"/>
        <end position="101"/>
    </location>
</feature>
<dbReference type="AlphaFoldDB" id="A0A0C9U347"/>
<proteinExistence type="predicted"/>